<dbReference type="AlphaFoldDB" id="A0AAV8YEL2"/>
<feature type="disulfide bond" evidence="6">
    <location>
        <begin position="189"/>
        <end position="218"/>
    </location>
</feature>
<dbReference type="InterPro" id="IPR000301">
    <property type="entry name" value="Tetraspanin_animals"/>
</dbReference>
<dbReference type="Pfam" id="PF00335">
    <property type="entry name" value="Tetraspanin"/>
    <property type="match status" value="2"/>
</dbReference>
<evidence type="ECO:0000256" key="2">
    <source>
        <dbReference type="ARBA" id="ARBA00006840"/>
    </source>
</evidence>
<accession>A0AAV8YEL2</accession>
<evidence type="ECO:0000256" key="5">
    <source>
        <dbReference type="ARBA" id="ARBA00023136"/>
    </source>
</evidence>
<organism evidence="8 9">
    <name type="scientific">Aromia moschata</name>
    <dbReference type="NCBI Taxonomy" id="1265417"/>
    <lineage>
        <taxon>Eukaryota</taxon>
        <taxon>Metazoa</taxon>
        <taxon>Ecdysozoa</taxon>
        <taxon>Arthropoda</taxon>
        <taxon>Hexapoda</taxon>
        <taxon>Insecta</taxon>
        <taxon>Pterygota</taxon>
        <taxon>Neoptera</taxon>
        <taxon>Endopterygota</taxon>
        <taxon>Coleoptera</taxon>
        <taxon>Polyphaga</taxon>
        <taxon>Cucujiformia</taxon>
        <taxon>Chrysomeloidea</taxon>
        <taxon>Cerambycidae</taxon>
        <taxon>Cerambycinae</taxon>
        <taxon>Callichromatini</taxon>
        <taxon>Aromia</taxon>
    </lineage>
</organism>
<evidence type="ECO:0000256" key="3">
    <source>
        <dbReference type="ARBA" id="ARBA00022692"/>
    </source>
</evidence>
<dbReference type="Gene3D" id="1.10.1450.10">
    <property type="entry name" value="Tetraspanin"/>
    <property type="match status" value="1"/>
</dbReference>
<name>A0AAV8YEL2_9CUCU</name>
<evidence type="ECO:0000313" key="8">
    <source>
        <dbReference type="EMBL" id="KAJ8948913.1"/>
    </source>
</evidence>
<dbReference type="PANTHER" id="PTHR19282:SF544">
    <property type="entry name" value="TETRASPANIN"/>
    <property type="match status" value="1"/>
</dbReference>
<sequence>MGCDDDVVKCLLFWANFLLALVGITVLSLGITYKINLEELTYVIPKDYHNIILLPILTISLGSIIIIVAVFGCYGCIIEKSSFLSTVWLLNNRTDAATSALRANREKFEQNCVWRYFPHPELAEKAIWNNFTGNFLWAINRWDMRFFQLSDKNKFDKELNSTLKEVFGNYSNLYECRAVIDLIQHRLRCCGFNGSTDWKIVPKSCYQTDTMNVHEGSCPSLVSNYLQECFRIIGIALLAFSITELAGSITSILFARYLKRTNRRFQNVVSPFYGAPSAKEYPFLH</sequence>
<evidence type="ECO:0000256" key="6">
    <source>
        <dbReference type="PIRSR" id="PIRSR002419-1"/>
    </source>
</evidence>
<comment type="subcellular location">
    <subcellularLocation>
        <location evidence="1 7">Membrane</location>
        <topology evidence="1 7">Multi-pass membrane protein</topology>
    </subcellularLocation>
</comment>
<keyword evidence="5 7" id="KW-0472">Membrane</keyword>
<reference evidence="8" key="1">
    <citation type="journal article" date="2023" name="Insect Mol. Biol.">
        <title>Genome sequencing provides insights into the evolution of gene families encoding plant cell wall-degrading enzymes in longhorned beetles.</title>
        <authorList>
            <person name="Shin N.R."/>
            <person name="Okamura Y."/>
            <person name="Kirsch R."/>
            <person name="Pauchet Y."/>
        </authorList>
    </citation>
    <scope>NUCLEOTIDE SEQUENCE</scope>
    <source>
        <strain evidence="8">AMC_N1</strain>
    </source>
</reference>
<evidence type="ECO:0000256" key="1">
    <source>
        <dbReference type="ARBA" id="ARBA00004141"/>
    </source>
</evidence>
<dbReference type="GO" id="GO:0005886">
    <property type="term" value="C:plasma membrane"/>
    <property type="evidence" value="ECO:0007669"/>
    <property type="project" value="TreeGrafter"/>
</dbReference>
<feature type="transmembrane region" description="Helical" evidence="7">
    <location>
        <begin position="232"/>
        <end position="255"/>
    </location>
</feature>
<dbReference type="Proteomes" id="UP001162162">
    <property type="component" value="Unassembled WGS sequence"/>
</dbReference>
<keyword evidence="9" id="KW-1185">Reference proteome</keyword>
<keyword evidence="3 7" id="KW-0812">Transmembrane</keyword>
<evidence type="ECO:0000256" key="7">
    <source>
        <dbReference type="RuleBase" id="RU361218"/>
    </source>
</evidence>
<comment type="caution">
    <text evidence="8">The sequence shown here is derived from an EMBL/GenBank/DDBJ whole genome shotgun (WGS) entry which is preliminary data.</text>
</comment>
<evidence type="ECO:0000313" key="9">
    <source>
        <dbReference type="Proteomes" id="UP001162162"/>
    </source>
</evidence>
<gene>
    <name evidence="8" type="ORF">NQ318_020499</name>
</gene>
<dbReference type="PRINTS" id="PR00259">
    <property type="entry name" value="TMFOUR"/>
</dbReference>
<dbReference type="PANTHER" id="PTHR19282">
    <property type="entry name" value="TETRASPANIN"/>
    <property type="match status" value="1"/>
</dbReference>
<keyword evidence="4 7" id="KW-1133">Transmembrane helix</keyword>
<dbReference type="CDD" id="cd03127">
    <property type="entry name" value="tetraspanin_LEL"/>
    <property type="match status" value="1"/>
</dbReference>
<keyword evidence="6" id="KW-1015">Disulfide bond</keyword>
<protein>
    <recommendedName>
        <fullName evidence="7">Tetraspanin</fullName>
    </recommendedName>
</protein>
<proteinExistence type="inferred from homology"/>
<dbReference type="EMBL" id="JAPWTK010000127">
    <property type="protein sequence ID" value="KAJ8948913.1"/>
    <property type="molecule type" value="Genomic_DNA"/>
</dbReference>
<comment type="caution">
    <text evidence="7">Lacks conserved residue(s) required for the propagation of feature annotation.</text>
</comment>
<feature type="transmembrane region" description="Helical" evidence="7">
    <location>
        <begin position="12"/>
        <end position="31"/>
    </location>
</feature>
<feature type="disulfide bond" evidence="6">
    <location>
        <begin position="190"/>
        <end position="205"/>
    </location>
</feature>
<evidence type="ECO:0000256" key="4">
    <source>
        <dbReference type="ARBA" id="ARBA00022989"/>
    </source>
</evidence>
<dbReference type="InterPro" id="IPR008952">
    <property type="entry name" value="Tetraspanin_EC2_sf"/>
</dbReference>
<comment type="similarity">
    <text evidence="2 7">Belongs to the tetraspanin (TM4SF) family.</text>
</comment>
<dbReference type="SUPFAM" id="SSF48652">
    <property type="entry name" value="Tetraspanin"/>
    <property type="match status" value="1"/>
</dbReference>
<feature type="transmembrane region" description="Helical" evidence="7">
    <location>
        <begin position="51"/>
        <end position="72"/>
    </location>
</feature>
<dbReference type="InterPro" id="IPR018499">
    <property type="entry name" value="Tetraspanin/Peripherin"/>
</dbReference>
<dbReference type="PIRSF" id="PIRSF002419">
    <property type="entry name" value="Tetraspanin"/>
    <property type="match status" value="1"/>
</dbReference>